<feature type="region of interest" description="Disordered" evidence="2">
    <location>
        <begin position="171"/>
        <end position="209"/>
    </location>
</feature>
<dbReference type="GO" id="GO:0005737">
    <property type="term" value="C:cytoplasm"/>
    <property type="evidence" value="ECO:0007669"/>
    <property type="project" value="TreeGrafter"/>
</dbReference>
<accession>A0AA88Q7Z5</accession>
<dbReference type="Gene3D" id="3.30.70.330">
    <property type="match status" value="1"/>
</dbReference>
<dbReference type="AlphaFoldDB" id="A0AA88Q7Z5"/>
<dbReference type="Pfam" id="PF00076">
    <property type="entry name" value="RRM_1"/>
    <property type="match status" value="1"/>
</dbReference>
<name>A0AA88Q7Z5_9ASTE</name>
<evidence type="ECO:0000313" key="4">
    <source>
        <dbReference type="EMBL" id="KAK2965269.1"/>
    </source>
</evidence>
<feature type="compositionally biased region" description="Basic and acidic residues" evidence="2">
    <location>
        <begin position="179"/>
        <end position="194"/>
    </location>
</feature>
<dbReference type="GO" id="GO:0008143">
    <property type="term" value="F:poly(A) binding"/>
    <property type="evidence" value="ECO:0007669"/>
    <property type="project" value="InterPro"/>
</dbReference>
<feature type="compositionally biased region" description="Basic residues" evidence="2">
    <location>
        <begin position="238"/>
        <end position="254"/>
    </location>
</feature>
<dbReference type="CDD" id="cd00590">
    <property type="entry name" value="RRM_SF"/>
    <property type="match status" value="1"/>
</dbReference>
<evidence type="ECO:0000313" key="5">
    <source>
        <dbReference type="Proteomes" id="UP001187471"/>
    </source>
</evidence>
<dbReference type="EMBL" id="JAVXUO010003228">
    <property type="protein sequence ID" value="KAK2965269.1"/>
    <property type="molecule type" value="Genomic_DNA"/>
</dbReference>
<comment type="caution">
    <text evidence="4">The sequence shown here is derived from an EMBL/GenBank/DDBJ whole genome shotgun (WGS) entry which is preliminary data.</text>
</comment>
<dbReference type="PROSITE" id="PS50102">
    <property type="entry name" value="RRM"/>
    <property type="match status" value="1"/>
</dbReference>
<dbReference type="InterPro" id="IPR040366">
    <property type="entry name" value="Nab2/ZC3H14"/>
</dbReference>
<feature type="region of interest" description="Disordered" evidence="2">
    <location>
        <begin position="229"/>
        <end position="260"/>
    </location>
</feature>
<dbReference type="SUPFAM" id="SSF54928">
    <property type="entry name" value="RNA-binding domain, RBD"/>
    <property type="match status" value="1"/>
</dbReference>
<dbReference type="InterPro" id="IPR035979">
    <property type="entry name" value="RBD_domain_sf"/>
</dbReference>
<evidence type="ECO:0000256" key="2">
    <source>
        <dbReference type="SAM" id="MobiDB-lite"/>
    </source>
</evidence>
<dbReference type="SMART" id="SM00360">
    <property type="entry name" value="RRM"/>
    <property type="match status" value="1"/>
</dbReference>
<evidence type="ECO:0000256" key="1">
    <source>
        <dbReference type="PROSITE-ProRule" id="PRU00176"/>
    </source>
</evidence>
<dbReference type="InterPro" id="IPR000504">
    <property type="entry name" value="RRM_dom"/>
</dbReference>
<evidence type="ECO:0000259" key="3">
    <source>
        <dbReference type="PROSITE" id="PS50102"/>
    </source>
</evidence>
<feature type="domain" description="RRM" evidence="3">
    <location>
        <begin position="595"/>
        <end position="668"/>
    </location>
</feature>
<dbReference type="InterPro" id="IPR012677">
    <property type="entry name" value="Nucleotide-bd_a/b_plait_sf"/>
</dbReference>
<reference evidence="4" key="1">
    <citation type="submission" date="2022-12" db="EMBL/GenBank/DDBJ databases">
        <title>Draft genome assemblies for two species of Escallonia (Escalloniales).</title>
        <authorList>
            <person name="Chanderbali A."/>
            <person name="Dervinis C."/>
            <person name="Anghel I."/>
            <person name="Soltis D."/>
            <person name="Soltis P."/>
            <person name="Zapata F."/>
        </authorList>
    </citation>
    <scope>NUCLEOTIDE SEQUENCE</scope>
    <source>
        <strain evidence="4">UCBG92.1500</strain>
        <tissue evidence="4">Leaf</tissue>
    </source>
</reference>
<dbReference type="PANTHER" id="PTHR14738:SF32">
    <property type="entry name" value="RNA BINDING (RRM_RBD_RNP MOTIFS) FAMILY PROTEIN"/>
    <property type="match status" value="1"/>
</dbReference>
<dbReference type="GO" id="GO:0043488">
    <property type="term" value="P:regulation of mRNA stability"/>
    <property type="evidence" value="ECO:0007669"/>
    <property type="project" value="InterPro"/>
</dbReference>
<keyword evidence="5" id="KW-1185">Reference proteome</keyword>
<dbReference type="PANTHER" id="PTHR14738">
    <property type="entry name" value="ZINC FINGER CCCH DOMAIN-CONTAINING PROTEIN 14"/>
    <property type="match status" value="1"/>
</dbReference>
<proteinExistence type="predicted"/>
<sequence>MDGADRAADDLTFRVNFSGDGAAKLRERIRDKLKEYMGDYTDDTLVGVIDNELGYASALIFINIGKEDERNEIMVLSRFNALAHNTTSILYPRQCCQRGCQQVSLKWDFQEYVIVLLKNGRRKQEARNELNVFLGDDSYSFVSWLWDHLGSNLDQYVKPEESFPDEAVKAEPVSVQTSRNDHSHLDSQPEKEKPSQLSQSRRTKEWTGLVRDADEPALLRSAVTSDVHMEERITRKDGHARHSPSRPVVQRKRNRADEQPKLKRDVVTKATNGAPRRLLQFAVRDAVGTPKPSTLTTEPSLKRLRSIVSTSTGEEPFEDHPQRIRSVARVHNPMAVAMKAVAEAAKDVVRTRPSVNVFDRLGRAMDLAETTNHIAEYRGGSADGVEEYRGFAEVPMETHSAHLQRRGQSVIDDIEIDSDVASDNEAVDVSQSGTSTENKGDNLLMTQYSVANNEDQRAAVGNSSSKIVNISVNVNTWKPPHYQEPREVSVMDSRKIVPETEAGATKAGMRQMNEISNPVKVGNEKAIPAADAQSGEPQKTFPSTPGEICSLAELLAGSLVYEVPYDMTSHTCIYFVWSITGLYSSGRPTEDADSRTIFVSNVHFAATKDSLSRHFNKFGEVLKVVIVTDAATGQPKGSAYVEFMRKEAAEHALSQDGNSFMSRILKVR</sequence>
<gene>
    <name evidence="4" type="ORF">RJ640_015767</name>
</gene>
<keyword evidence="1" id="KW-0694">RNA-binding</keyword>
<dbReference type="Proteomes" id="UP001187471">
    <property type="component" value="Unassembled WGS sequence"/>
</dbReference>
<dbReference type="GO" id="GO:0005634">
    <property type="term" value="C:nucleus"/>
    <property type="evidence" value="ECO:0007669"/>
    <property type="project" value="TreeGrafter"/>
</dbReference>
<protein>
    <recommendedName>
        <fullName evidence="3">RRM domain-containing protein</fullName>
    </recommendedName>
</protein>
<organism evidence="4 5">
    <name type="scientific">Escallonia rubra</name>
    <dbReference type="NCBI Taxonomy" id="112253"/>
    <lineage>
        <taxon>Eukaryota</taxon>
        <taxon>Viridiplantae</taxon>
        <taxon>Streptophyta</taxon>
        <taxon>Embryophyta</taxon>
        <taxon>Tracheophyta</taxon>
        <taxon>Spermatophyta</taxon>
        <taxon>Magnoliopsida</taxon>
        <taxon>eudicotyledons</taxon>
        <taxon>Gunneridae</taxon>
        <taxon>Pentapetalae</taxon>
        <taxon>asterids</taxon>
        <taxon>campanulids</taxon>
        <taxon>Escalloniales</taxon>
        <taxon>Escalloniaceae</taxon>
        <taxon>Escallonia</taxon>
    </lineage>
</organism>